<gene>
    <name evidence="7" type="ORF">H3309_11065</name>
</gene>
<dbReference type="GO" id="GO:0051537">
    <property type="term" value="F:2 iron, 2 sulfur cluster binding"/>
    <property type="evidence" value="ECO:0007669"/>
    <property type="project" value="UniProtKB-KW"/>
</dbReference>
<accession>A0A7G5IEY0</accession>
<protein>
    <submittedName>
        <fullName evidence="7">Rieske (2Fe-2S) protein</fullName>
    </submittedName>
</protein>
<name>A0A7G5IEY0_9SPHN</name>
<dbReference type="GO" id="GO:0046872">
    <property type="term" value="F:metal ion binding"/>
    <property type="evidence" value="ECO:0007669"/>
    <property type="project" value="UniProtKB-KW"/>
</dbReference>
<keyword evidence="3" id="KW-0560">Oxidoreductase</keyword>
<dbReference type="KEGG" id="sand:H3309_11065"/>
<dbReference type="PROSITE" id="PS51296">
    <property type="entry name" value="RIESKE"/>
    <property type="match status" value="1"/>
</dbReference>
<keyword evidence="1" id="KW-0001">2Fe-2S</keyword>
<dbReference type="Pfam" id="PF00355">
    <property type="entry name" value="Rieske"/>
    <property type="match status" value="1"/>
</dbReference>
<keyword evidence="2" id="KW-0479">Metal-binding</keyword>
<dbReference type="InterPro" id="IPR050584">
    <property type="entry name" value="Cholesterol_7-desaturase"/>
</dbReference>
<dbReference type="AlphaFoldDB" id="A0A7G5IEY0"/>
<evidence type="ECO:0000256" key="5">
    <source>
        <dbReference type="ARBA" id="ARBA00023014"/>
    </source>
</evidence>
<evidence type="ECO:0000313" key="8">
    <source>
        <dbReference type="Proteomes" id="UP000515292"/>
    </source>
</evidence>
<keyword evidence="8" id="KW-1185">Reference proteome</keyword>
<dbReference type="Gene3D" id="2.102.10.10">
    <property type="entry name" value="Rieske [2Fe-2S] iron-sulphur domain"/>
    <property type="match status" value="1"/>
</dbReference>
<dbReference type="SUPFAM" id="SSF50022">
    <property type="entry name" value="ISP domain"/>
    <property type="match status" value="1"/>
</dbReference>
<proteinExistence type="predicted"/>
<evidence type="ECO:0000313" key="7">
    <source>
        <dbReference type="EMBL" id="QMW21922.1"/>
    </source>
</evidence>
<organism evidence="7 8">
    <name type="scientific">Sandaracinobacteroides saxicola</name>
    <dbReference type="NCBI Taxonomy" id="2759707"/>
    <lineage>
        <taxon>Bacteria</taxon>
        <taxon>Pseudomonadati</taxon>
        <taxon>Pseudomonadota</taxon>
        <taxon>Alphaproteobacteria</taxon>
        <taxon>Sphingomonadales</taxon>
        <taxon>Sphingosinicellaceae</taxon>
        <taxon>Sandaracinobacteroides</taxon>
    </lineage>
</organism>
<dbReference type="EMBL" id="CP059851">
    <property type="protein sequence ID" value="QMW21922.1"/>
    <property type="molecule type" value="Genomic_DNA"/>
</dbReference>
<dbReference type="Proteomes" id="UP000515292">
    <property type="component" value="Chromosome"/>
</dbReference>
<sequence length="103" mass="10741">MTDYVAAGAADLPPGSSACRTVAGRALIVARAQDGTYHAVANRCSHAALPLDGGRVRGSSIVCPHHGARFDLKSGRVLGPPAHEGIVAYPTRERDGVVEVWLL</sequence>
<dbReference type="InterPro" id="IPR036922">
    <property type="entry name" value="Rieske_2Fe-2S_sf"/>
</dbReference>
<reference evidence="7 8" key="1">
    <citation type="submission" date="2020-07" db="EMBL/GenBank/DDBJ databases">
        <title>Complete genome sequence for Sandaracinobacter sp. M6.</title>
        <authorList>
            <person name="Tang Y."/>
            <person name="Liu Q."/>
            <person name="Guo Z."/>
            <person name="Lei P."/>
            <person name="Huang B."/>
        </authorList>
    </citation>
    <scope>NUCLEOTIDE SEQUENCE [LARGE SCALE GENOMIC DNA]</scope>
    <source>
        <strain evidence="7 8">M6</strain>
    </source>
</reference>
<dbReference type="PANTHER" id="PTHR21266:SF60">
    <property type="entry name" value="3-KETOSTEROID-9-ALPHA-MONOOXYGENASE, OXYGENASE COMPONENT"/>
    <property type="match status" value="1"/>
</dbReference>
<evidence type="ECO:0000256" key="4">
    <source>
        <dbReference type="ARBA" id="ARBA00023004"/>
    </source>
</evidence>
<keyword evidence="4" id="KW-0408">Iron</keyword>
<dbReference type="RefSeq" id="WP_182294768.1">
    <property type="nucleotide sequence ID" value="NZ_CP059851.1"/>
</dbReference>
<dbReference type="InterPro" id="IPR017941">
    <property type="entry name" value="Rieske_2Fe-2S"/>
</dbReference>
<evidence type="ECO:0000256" key="2">
    <source>
        <dbReference type="ARBA" id="ARBA00022723"/>
    </source>
</evidence>
<feature type="domain" description="Rieske" evidence="6">
    <location>
        <begin position="4"/>
        <end position="100"/>
    </location>
</feature>
<evidence type="ECO:0000256" key="1">
    <source>
        <dbReference type="ARBA" id="ARBA00022714"/>
    </source>
</evidence>
<dbReference type="GO" id="GO:0016491">
    <property type="term" value="F:oxidoreductase activity"/>
    <property type="evidence" value="ECO:0007669"/>
    <property type="project" value="UniProtKB-KW"/>
</dbReference>
<evidence type="ECO:0000256" key="3">
    <source>
        <dbReference type="ARBA" id="ARBA00023002"/>
    </source>
</evidence>
<keyword evidence="5" id="KW-0411">Iron-sulfur</keyword>
<evidence type="ECO:0000259" key="6">
    <source>
        <dbReference type="PROSITE" id="PS51296"/>
    </source>
</evidence>
<dbReference type="PANTHER" id="PTHR21266">
    <property type="entry name" value="IRON-SULFUR DOMAIN CONTAINING PROTEIN"/>
    <property type="match status" value="1"/>
</dbReference>